<feature type="compositionally biased region" description="Low complexity" evidence="1">
    <location>
        <begin position="542"/>
        <end position="553"/>
    </location>
</feature>
<gene>
    <name evidence="4" type="primary">LOC108569474</name>
</gene>
<evidence type="ECO:0000259" key="2">
    <source>
        <dbReference type="Pfam" id="PF18382"/>
    </source>
</evidence>
<name>A0ABM1NI78_NICVS</name>
<feature type="region of interest" description="Disordered" evidence="1">
    <location>
        <begin position="828"/>
        <end position="884"/>
    </location>
</feature>
<dbReference type="GeneID" id="108569474"/>
<evidence type="ECO:0000313" key="3">
    <source>
        <dbReference type="Proteomes" id="UP000695000"/>
    </source>
</evidence>
<proteinExistence type="predicted"/>
<feature type="region of interest" description="Disordered" evidence="1">
    <location>
        <begin position="773"/>
        <end position="806"/>
    </location>
</feature>
<feature type="compositionally biased region" description="Basic and acidic residues" evidence="1">
    <location>
        <begin position="190"/>
        <end position="202"/>
    </location>
</feature>
<feature type="non-terminal residue" evidence="4">
    <location>
        <position position="999"/>
    </location>
</feature>
<keyword evidence="3" id="KW-1185">Reference proteome</keyword>
<feature type="region of interest" description="Disordered" evidence="1">
    <location>
        <begin position="577"/>
        <end position="643"/>
    </location>
</feature>
<organism evidence="3 4">
    <name type="scientific">Nicrophorus vespilloides</name>
    <name type="common">Boreal carrion beetle</name>
    <dbReference type="NCBI Taxonomy" id="110193"/>
    <lineage>
        <taxon>Eukaryota</taxon>
        <taxon>Metazoa</taxon>
        <taxon>Ecdysozoa</taxon>
        <taxon>Arthropoda</taxon>
        <taxon>Hexapoda</taxon>
        <taxon>Insecta</taxon>
        <taxon>Pterygota</taxon>
        <taxon>Neoptera</taxon>
        <taxon>Endopterygota</taxon>
        <taxon>Coleoptera</taxon>
        <taxon>Polyphaga</taxon>
        <taxon>Staphyliniformia</taxon>
        <taxon>Silphidae</taxon>
        <taxon>Nicrophorinae</taxon>
        <taxon>Nicrophorus</taxon>
    </lineage>
</organism>
<evidence type="ECO:0000256" key="1">
    <source>
        <dbReference type="SAM" id="MobiDB-lite"/>
    </source>
</evidence>
<feature type="compositionally biased region" description="Basic and acidic residues" evidence="1">
    <location>
        <begin position="476"/>
        <end position="487"/>
    </location>
</feature>
<feature type="region of interest" description="Disordered" evidence="1">
    <location>
        <begin position="655"/>
        <end position="686"/>
    </location>
</feature>
<dbReference type="Proteomes" id="UP000695000">
    <property type="component" value="Unplaced"/>
</dbReference>
<feature type="compositionally biased region" description="Basic and acidic residues" evidence="1">
    <location>
        <begin position="828"/>
        <end position="840"/>
    </location>
</feature>
<feature type="region of interest" description="Disordered" evidence="1">
    <location>
        <begin position="235"/>
        <end position="275"/>
    </location>
</feature>
<feature type="domain" description="FHOD1 N-terminal GTPase-binding" evidence="2">
    <location>
        <begin position="962"/>
        <end position="998"/>
    </location>
</feature>
<feature type="compositionally biased region" description="Basic and acidic residues" evidence="1">
    <location>
        <begin position="444"/>
        <end position="461"/>
    </location>
</feature>
<reference evidence="4" key="1">
    <citation type="submission" date="2025-08" db="UniProtKB">
        <authorList>
            <consortium name="RefSeq"/>
        </authorList>
    </citation>
    <scope>IDENTIFICATION</scope>
    <source>
        <tissue evidence="4">Whole Larva</tissue>
    </source>
</reference>
<feature type="compositionally biased region" description="Basic and acidic residues" evidence="1">
    <location>
        <begin position="773"/>
        <end position="782"/>
    </location>
</feature>
<feature type="compositionally biased region" description="Polar residues" evidence="1">
    <location>
        <begin position="67"/>
        <end position="90"/>
    </location>
</feature>
<feature type="region of interest" description="Disordered" evidence="1">
    <location>
        <begin position="1"/>
        <end position="202"/>
    </location>
</feature>
<dbReference type="InterPro" id="IPR041387">
    <property type="entry name" value="FHOD1_GBD_N"/>
</dbReference>
<feature type="compositionally biased region" description="Low complexity" evidence="1">
    <location>
        <begin position="593"/>
        <end position="606"/>
    </location>
</feature>
<accession>A0ABM1NI78</accession>
<feature type="compositionally biased region" description="Low complexity" evidence="1">
    <location>
        <begin position="15"/>
        <end position="49"/>
    </location>
</feature>
<feature type="compositionally biased region" description="Basic and acidic residues" evidence="1">
    <location>
        <begin position="91"/>
        <end position="105"/>
    </location>
</feature>
<feature type="compositionally biased region" description="Low complexity" evidence="1">
    <location>
        <begin position="488"/>
        <end position="502"/>
    </location>
</feature>
<feature type="compositionally biased region" description="Polar residues" evidence="1">
    <location>
        <begin position="359"/>
        <end position="377"/>
    </location>
</feature>
<dbReference type="Gene3D" id="1.25.10.10">
    <property type="entry name" value="Leucine-rich Repeat Variant"/>
    <property type="match status" value="1"/>
</dbReference>
<feature type="compositionally biased region" description="Basic and acidic residues" evidence="1">
    <location>
        <begin position="868"/>
        <end position="878"/>
    </location>
</feature>
<feature type="compositionally biased region" description="Basic and acidic residues" evidence="1">
    <location>
        <begin position="380"/>
        <end position="416"/>
    </location>
</feature>
<feature type="compositionally biased region" description="Basic and acidic residues" evidence="1">
    <location>
        <begin position="658"/>
        <end position="670"/>
    </location>
</feature>
<dbReference type="Pfam" id="PF18382">
    <property type="entry name" value="Formin_GBD_N"/>
    <property type="match status" value="1"/>
</dbReference>
<feature type="compositionally biased region" description="Basic and acidic residues" evidence="1">
    <location>
        <begin position="55"/>
        <end position="66"/>
    </location>
</feature>
<dbReference type="RefSeq" id="XP_017786528.1">
    <property type="nucleotide sequence ID" value="XM_017931039.1"/>
</dbReference>
<evidence type="ECO:0000313" key="4">
    <source>
        <dbReference type="RefSeq" id="XP_017786528.1"/>
    </source>
</evidence>
<protein>
    <submittedName>
        <fullName evidence="4">Serine-rich adhesin for platelets-like</fullName>
    </submittedName>
</protein>
<feature type="compositionally biased region" description="Basic and acidic residues" evidence="1">
    <location>
        <begin position="118"/>
        <end position="133"/>
    </location>
</feature>
<feature type="region of interest" description="Disordered" evidence="1">
    <location>
        <begin position="316"/>
        <end position="560"/>
    </location>
</feature>
<sequence>MSGYRSSYVPWNKNSASYSSSSSSSAKKESPSIGGQSSSASTTTSKYESPYAKSSRTDAKKSEDKSPATSTKYSTYGSYQREPSSSSRAELTSRIRSPVEKKESHPPVTYRPLIRGSTVERSRSRDPSPDKTESPYNFNRLYPRPSSYTTRSVSRERTDSTSSSTTTIPKYTGRTSLTKEDYKYPTSRNSSREDLSLAKYKPPETKEDLLTARFGKPKEDYGKFKLKEDLLRYKPKEEAASRYKTKEETASRFKPKAATSREDLTKTTTTTPTQKYITSRFLPKNTIEKSHTAYIRPSTTRTREVSLKNRELLNVLSAQQDDRTSRPVSRASSIAPEDFPKIEPKKKTPDEVQDYETVTVISRSTSPNPPSAQTSYLRSRRVEMARLMEKQIKRPVKRKETSDKEVQSDRLDDSTKSSRFAGASRITPTPWASYLDLKYSPGDAKPKESESSQSEGSDKKSISRNSSAKSLSRSSSKSDLRTKELKSRSNSSHSLKSKASPPKKLPPQIPKPESKIPTNKDFRKSVLNMNPEGKLKKLTKRSNSCSSAESESSICGGNSEATEVSENLSSCISYHPQKLQRSIEVEQRDRRSPSCTSESSSSSSSSVEDEVAVKKPVSRTSTGDDSLKPPLSPRVKSESEAKSFLRRALAPVTNFFKTKQDSSDSTDKNISDLPKSSSEEPPTRRLISKIESGERAWWLEETDDNISSKGSKQRMKLLRHQESGERAWWLEDSAEVPEGVEVFPAKSMGEDGRTEDGKLIYKIRKNDSCERDWWLDESEKTEPTPPQQQQQQQQPPQEPEFLQKYKIRHIDSGERAWWLSSTENLAVGKEEENQSKKQQESNDWWLQNDDDYDPGIPLGDRASPEGLETPRDEPDEGRLSPYDNVPSIKRKQSLFISRHTNIDDILGGGSSQLLSPLMDRIFSYQVDDCEVIDANQVKIHDSTPQRGIIQPTRLDAIGGCYKKLDDAALQLYKDGDYGSYLDLDASISEQQEEFDGFHT</sequence>
<feature type="compositionally biased region" description="Basic and acidic residues" evidence="1">
    <location>
        <begin position="338"/>
        <end position="350"/>
    </location>
</feature>
<dbReference type="InterPro" id="IPR011989">
    <property type="entry name" value="ARM-like"/>
</dbReference>
<feature type="compositionally biased region" description="Low complexity" evidence="1">
    <location>
        <begin position="463"/>
        <end position="475"/>
    </location>
</feature>
<feature type="compositionally biased region" description="Basic and acidic residues" evidence="1">
    <location>
        <begin position="235"/>
        <end position="251"/>
    </location>
</feature>
<feature type="compositionally biased region" description="Basic and acidic residues" evidence="1">
    <location>
        <begin position="581"/>
        <end position="592"/>
    </location>
</feature>
<feature type="compositionally biased region" description="Basic and acidic residues" evidence="1">
    <location>
        <begin position="512"/>
        <end position="524"/>
    </location>
</feature>